<dbReference type="PANTHER" id="PTHR11669">
    <property type="entry name" value="REPLICATION FACTOR C / DNA POLYMERASE III GAMMA-TAU SUBUNIT"/>
    <property type="match status" value="1"/>
</dbReference>
<dbReference type="GO" id="GO:0003887">
    <property type="term" value="F:DNA-directed DNA polymerase activity"/>
    <property type="evidence" value="ECO:0007669"/>
    <property type="project" value="InterPro"/>
</dbReference>
<comment type="caution">
    <text evidence="2">The sequence shown here is derived from an EMBL/GenBank/DDBJ whole genome shotgun (WGS) entry which is preliminary data.</text>
</comment>
<accession>A0A1G2B1Z9</accession>
<keyword evidence="1" id="KW-0732">Signal</keyword>
<dbReference type="Pfam" id="PF13177">
    <property type="entry name" value="DNA_pol3_delta2"/>
    <property type="match status" value="1"/>
</dbReference>
<dbReference type="NCBIfam" id="TIGR00678">
    <property type="entry name" value="holB"/>
    <property type="match status" value="1"/>
</dbReference>
<dbReference type="InterPro" id="IPR050238">
    <property type="entry name" value="DNA_Rep/Repair_Clamp_Loader"/>
</dbReference>
<feature type="signal peptide" evidence="1">
    <location>
        <begin position="1"/>
        <end position="22"/>
    </location>
</feature>
<dbReference type="InterPro" id="IPR004622">
    <property type="entry name" value="DNA_pol_HolB"/>
</dbReference>
<dbReference type="PANTHER" id="PTHR11669:SF8">
    <property type="entry name" value="DNA POLYMERASE III SUBUNIT DELTA"/>
    <property type="match status" value="1"/>
</dbReference>
<evidence type="ECO:0000256" key="1">
    <source>
        <dbReference type="SAM" id="SignalP"/>
    </source>
</evidence>
<evidence type="ECO:0000313" key="2">
    <source>
        <dbReference type="EMBL" id="OGY82776.1"/>
    </source>
</evidence>
<reference evidence="2 3" key="1">
    <citation type="journal article" date="2016" name="Nat. Commun.">
        <title>Thousands of microbial genomes shed light on interconnected biogeochemical processes in an aquifer system.</title>
        <authorList>
            <person name="Anantharaman K."/>
            <person name="Brown C.T."/>
            <person name="Hug L.A."/>
            <person name="Sharon I."/>
            <person name="Castelle C.J."/>
            <person name="Probst A.J."/>
            <person name="Thomas B.C."/>
            <person name="Singh A."/>
            <person name="Wilkins M.J."/>
            <person name="Karaoz U."/>
            <person name="Brodie E.L."/>
            <person name="Williams K.H."/>
            <person name="Hubbard S.S."/>
            <person name="Banfield J.F."/>
        </authorList>
    </citation>
    <scope>NUCLEOTIDE SEQUENCE [LARGE SCALE GENOMIC DNA]</scope>
</reference>
<evidence type="ECO:0000313" key="3">
    <source>
        <dbReference type="Proteomes" id="UP000179164"/>
    </source>
</evidence>
<dbReference type="GO" id="GO:0008408">
    <property type="term" value="F:3'-5' exonuclease activity"/>
    <property type="evidence" value="ECO:0007669"/>
    <property type="project" value="InterPro"/>
</dbReference>
<gene>
    <name evidence="2" type="ORF">A2898_04240</name>
</gene>
<dbReference type="Gene3D" id="3.40.50.300">
    <property type="entry name" value="P-loop containing nucleotide triphosphate hydrolases"/>
    <property type="match status" value="1"/>
</dbReference>
<proteinExistence type="predicted"/>
<dbReference type="EMBL" id="MHKE01000017">
    <property type="protein sequence ID" value="OGY82776.1"/>
    <property type="molecule type" value="Genomic_DNA"/>
</dbReference>
<feature type="chain" id="PRO_5009581988" evidence="1">
    <location>
        <begin position="23"/>
        <end position="350"/>
    </location>
</feature>
<dbReference type="AlphaFoldDB" id="A0A1G2B1Z9"/>
<dbReference type="SUPFAM" id="SSF52540">
    <property type="entry name" value="P-loop containing nucleoside triphosphate hydrolases"/>
    <property type="match status" value="1"/>
</dbReference>
<dbReference type="Proteomes" id="UP000179164">
    <property type="component" value="Unassembled WGS sequence"/>
</dbReference>
<dbReference type="GO" id="GO:0006261">
    <property type="term" value="P:DNA-templated DNA replication"/>
    <property type="evidence" value="ECO:0007669"/>
    <property type="project" value="TreeGrafter"/>
</dbReference>
<dbReference type="STRING" id="1798543.A2898_04240"/>
<sequence>MKKQWNCGIVTALLLLMQSQKAIDTTEFIGHRRIVDTFVKAHRAGKLSHAYLFDGPAHVGKWKVANVLASTMLCQRELYPPCGTCDTCRSITSGVHPDFLVAQSIEGSLITIEQIRAIRSRLALRPMVGNRTVVLIKEVERLTPGAANALLKTLEEPPGHTILILTSTHCESVIQTIISRCTVLHFYQVSKVEIAKFLTEKCSCTPQHAKEIALFSGGLPGRAIEYTLTPLVLETFRNDIGLLGELRRSSVNQRLRIVKETLGTQKKVIEQRDLVSRMLSAWQEALHLTARQVFLNDYQLPSSIKPVIMEMATHNSSHVVRFSQIFSKLQGFLSQNAQPNVILEYAALSL</sequence>
<protein>
    <submittedName>
        <fullName evidence="2">DNA polymerase III subunit delta</fullName>
    </submittedName>
</protein>
<name>A0A1G2B1Z9_9BACT</name>
<organism evidence="2 3">
    <name type="scientific">Candidatus Kerfeldbacteria bacterium RIFCSPLOWO2_01_FULL_48_11</name>
    <dbReference type="NCBI Taxonomy" id="1798543"/>
    <lineage>
        <taxon>Bacteria</taxon>
        <taxon>Candidatus Kerfeldiibacteriota</taxon>
    </lineage>
</organism>
<dbReference type="InterPro" id="IPR027417">
    <property type="entry name" value="P-loop_NTPase"/>
</dbReference>